<protein>
    <submittedName>
        <fullName evidence="3">Extracellular solute-binding protein</fullName>
    </submittedName>
</protein>
<reference evidence="3 4" key="1">
    <citation type="submission" date="2022-08" db="EMBL/GenBank/DDBJ databases">
        <title>Paenibacillus endoradicis sp. nov., Paenibacillus radicibacter sp. nov and Paenibacillus pararadicis sp. nov., three cold-adapted plant growth-promoting bacteria isolated from root of Larix gmelinii in Great Khingan.</title>
        <authorList>
            <person name="Xue H."/>
        </authorList>
    </citation>
    <scope>NUCLEOTIDE SEQUENCE [LARGE SCALE GENOMIC DNA]</scope>
    <source>
        <strain evidence="3 4">N5-1-1-5</strain>
    </source>
</reference>
<evidence type="ECO:0000256" key="1">
    <source>
        <dbReference type="ARBA" id="ARBA00022729"/>
    </source>
</evidence>
<sequence>MDLRQKYRVLTAASTALIMTGVVLSGCSGSDPGKNTNVQSAPDKPFSLSLMLPYYATEPPEPNNPTLKTIEEYTGTKLNAIWIPSVNYEDRFNVTLSSNDLPDGIVALNNKAPSVVQSVRSGMFWELGPYLKDFKNLNQINKIVQYNTSYDGKTYSLYRGRVMARSGYIFRKDWLDNLGLKEPKTPDEFYNVLKAFTLNDPDKNGKNDTYGLSEHNALMSLDAFAVTLGAPYGWGEAGGVFTPAFMTKEYLEALKFYKKLFDERLMNSDFAVANKSNLSDNYNKGKAGIFYTSLEDSYTGTRDLIKLNPNAKVDIFSRLEGPKGVRIVPTAGWNGMYFFSKEKLKTEGDLKKALNFFDKLEDQKMQDLLAYGVEGEHYKLEGNVVQIIPEKVEAYVNGPRKYFQLPLNYAENMSPVKTVDLVEKYTKMFKENLPNIVADPSAPLISQTYSEVGNELDKMVLDAKTKYIMGAIDDAGWQKSIEQWRSKGGDKVIAEFGQEFAKIQKK</sequence>
<proteinExistence type="predicted"/>
<evidence type="ECO:0000256" key="2">
    <source>
        <dbReference type="SAM" id="SignalP"/>
    </source>
</evidence>
<dbReference type="PANTHER" id="PTHR43649:SF33">
    <property type="entry name" value="POLYGALACTURONAN_RHAMNOGALACTURONAN-BINDING PROTEIN YTCQ"/>
    <property type="match status" value="1"/>
</dbReference>
<dbReference type="Gene3D" id="3.40.190.10">
    <property type="entry name" value="Periplasmic binding protein-like II"/>
    <property type="match status" value="2"/>
</dbReference>
<evidence type="ECO:0000313" key="4">
    <source>
        <dbReference type="Proteomes" id="UP001300012"/>
    </source>
</evidence>
<dbReference type="InterPro" id="IPR050490">
    <property type="entry name" value="Bact_solute-bd_prot1"/>
</dbReference>
<organism evidence="3 4">
    <name type="scientific">Paenibacillus radicis</name>
    <name type="common">ex Xue et al. 2023</name>
    <dbReference type="NCBI Taxonomy" id="2972489"/>
    <lineage>
        <taxon>Bacteria</taxon>
        <taxon>Bacillati</taxon>
        <taxon>Bacillota</taxon>
        <taxon>Bacilli</taxon>
        <taxon>Bacillales</taxon>
        <taxon>Paenibacillaceae</taxon>
        <taxon>Paenibacillus</taxon>
    </lineage>
</organism>
<dbReference type="Proteomes" id="UP001300012">
    <property type="component" value="Unassembled WGS sequence"/>
</dbReference>
<evidence type="ECO:0000313" key="3">
    <source>
        <dbReference type="EMBL" id="MCR8631388.1"/>
    </source>
</evidence>
<dbReference type="PANTHER" id="PTHR43649">
    <property type="entry name" value="ARABINOSE-BINDING PROTEIN-RELATED"/>
    <property type="match status" value="1"/>
</dbReference>
<dbReference type="RefSeq" id="WP_258212987.1">
    <property type="nucleotide sequence ID" value="NZ_JANQBD010000005.1"/>
</dbReference>
<accession>A0ABT1YDX5</accession>
<name>A0ABT1YDX5_9BACL</name>
<gene>
    <name evidence="3" type="ORF">NV381_09255</name>
</gene>
<keyword evidence="1 2" id="KW-0732">Signal</keyword>
<comment type="caution">
    <text evidence="3">The sequence shown here is derived from an EMBL/GenBank/DDBJ whole genome shotgun (WGS) entry which is preliminary data.</text>
</comment>
<dbReference type="SUPFAM" id="SSF53850">
    <property type="entry name" value="Periplasmic binding protein-like II"/>
    <property type="match status" value="1"/>
</dbReference>
<keyword evidence="4" id="KW-1185">Reference proteome</keyword>
<dbReference type="PROSITE" id="PS51257">
    <property type="entry name" value="PROKAR_LIPOPROTEIN"/>
    <property type="match status" value="1"/>
</dbReference>
<dbReference type="EMBL" id="JANQBD010000005">
    <property type="protein sequence ID" value="MCR8631388.1"/>
    <property type="molecule type" value="Genomic_DNA"/>
</dbReference>
<feature type="chain" id="PRO_5045170223" evidence="2">
    <location>
        <begin position="26"/>
        <end position="506"/>
    </location>
</feature>
<dbReference type="CDD" id="cd13580">
    <property type="entry name" value="PBP2_AlgQ_like_1"/>
    <property type="match status" value="1"/>
</dbReference>
<feature type="signal peptide" evidence="2">
    <location>
        <begin position="1"/>
        <end position="25"/>
    </location>
</feature>